<name>A9GD06_SORC5</name>
<accession>A9GD06</accession>
<proteinExistence type="predicted"/>
<organism evidence="2 3">
    <name type="scientific">Sorangium cellulosum (strain So ce56)</name>
    <name type="common">Polyangium cellulosum (strain So ce56)</name>
    <dbReference type="NCBI Taxonomy" id="448385"/>
    <lineage>
        <taxon>Bacteria</taxon>
        <taxon>Pseudomonadati</taxon>
        <taxon>Myxococcota</taxon>
        <taxon>Polyangia</taxon>
        <taxon>Polyangiales</taxon>
        <taxon>Polyangiaceae</taxon>
        <taxon>Sorangium</taxon>
    </lineage>
</organism>
<dbReference type="RefSeq" id="WP_012241730.1">
    <property type="nucleotide sequence ID" value="NC_010162.1"/>
</dbReference>
<dbReference type="OrthoDB" id="583519at2"/>
<keyword evidence="3" id="KW-1185">Reference proteome</keyword>
<dbReference type="eggNOG" id="ENOG5033245">
    <property type="taxonomic scope" value="Bacteria"/>
</dbReference>
<evidence type="ECO:0000313" key="2">
    <source>
        <dbReference type="EMBL" id="CAN99294.1"/>
    </source>
</evidence>
<dbReference type="EMBL" id="AM746676">
    <property type="protein sequence ID" value="CAN99294.1"/>
    <property type="molecule type" value="Genomic_DNA"/>
</dbReference>
<evidence type="ECO:0000313" key="3">
    <source>
        <dbReference type="Proteomes" id="UP000002139"/>
    </source>
</evidence>
<dbReference type="KEGG" id="scl:sce9121"/>
<dbReference type="Proteomes" id="UP000002139">
    <property type="component" value="Chromosome"/>
</dbReference>
<evidence type="ECO:0000256" key="1">
    <source>
        <dbReference type="SAM" id="MobiDB-lite"/>
    </source>
</evidence>
<dbReference type="BioCyc" id="SCEL448385:SCE_RS46685-MONOMER"/>
<dbReference type="HOGENOM" id="CLU_128197_0_0_7"/>
<gene>
    <name evidence="2" type="ordered locus">sce9121</name>
</gene>
<feature type="compositionally biased region" description="Basic and acidic residues" evidence="1">
    <location>
        <begin position="89"/>
        <end position="105"/>
    </location>
</feature>
<sequence>MDVIFRRTGERRYAVVVEVAGKQPQAMDPAPGFDDHIPHDLVHYIVEAELGLTSGVFGRAASGGGTFISAALGDLSPRERARERRKQLRRETSLRNADEGRQHDMVTSERLAAVCDLIWRRRQGQRPDASRPAPRESLSSEDARRVDRVVVRLEELAPLWNQLPVGGELAFTWPSVVPRAPGRQDERRVV</sequence>
<protein>
    <submittedName>
        <fullName evidence="2">Uncharacterized protein</fullName>
    </submittedName>
</protein>
<feature type="region of interest" description="Disordered" evidence="1">
    <location>
        <begin position="78"/>
        <end position="105"/>
    </location>
</feature>
<dbReference type="AlphaFoldDB" id="A9GD06"/>
<reference evidence="2 3" key="1">
    <citation type="journal article" date="2007" name="Nat. Biotechnol.">
        <title>Complete genome sequence of the myxobacterium Sorangium cellulosum.</title>
        <authorList>
            <person name="Schneiker S."/>
            <person name="Perlova O."/>
            <person name="Kaiser O."/>
            <person name="Gerth K."/>
            <person name="Alici A."/>
            <person name="Altmeyer M.O."/>
            <person name="Bartels D."/>
            <person name="Bekel T."/>
            <person name="Beyer S."/>
            <person name="Bode E."/>
            <person name="Bode H.B."/>
            <person name="Bolten C.J."/>
            <person name="Choudhuri J.V."/>
            <person name="Doss S."/>
            <person name="Elnakady Y.A."/>
            <person name="Frank B."/>
            <person name="Gaigalat L."/>
            <person name="Goesmann A."/>
            <person name="Groeger C."/>
            <person name="Gross F."/>
            <person name="Jelsbak L."/>
            <person name="Jelsbak L."/>
            <person name="Kalinowski J."/>
            <person name="Kegler C."/>
            <person name="Knauber T."/>
            <person name="Konietzny S."/>
            <person name="Kopp M."/>
            <person name="Krause L."/>
            <person name="Krug D."/>
            <person name="Linke B."/>
            <person name="Mahmud T."/>
            <person name="Martinez-Arias R."/>
            <person name="McHardy A.C."/>
            <person name="Merai M."/>
            <person name="Meyer F."/>
            <person name="Mormann S."/>
            <person name="Munoz-Dorado J."/>
            <person name="Perez J."/>
            <person name="Pradella S."/>
            <person name="Rachid S."/>
            <person name="Raddatz G."/>
            <person name="Rosenau F."/>
            <person name="Rueckert C."/>
            <person name="Sasse F."/>
            <person name="Scharfe M."/>
            <person name="Schuster S.C."/>
            <person name="Suen G."/>
            <person name="Treuner-Lange A."/>
            <person name="Velicer G.J."/>
            <person name="Vorholter F.-J."/>
            <person name="Weissman K.J."/>
            <person name="Welch R.D."/>
            <person name="Wenzel S.C."/>
            <person name="Whitworth D.E."/>
            <person name="Wilhelm S."/>
            <person name="Wittmann C."/>
            <person name="Bloecker H."/>
            <person name="Puehler A."/>
            <person name="Mueller R."/>
        </authorList>
    </citation>
    <scope>NUCLEOTIDE SEQUENCE [LARGE SCALE GENOMIC DNA]</scope>
    <source>
        <strain evidence="3">So ce56</strain>
    </source>
</reference>